<feature type="transmembrane region" description="Helical" evidence="7">
    <location>
        <begin position="242"/>
        <end position="265"/>
    </location>
</feature>
<dbReference type="PANTHER" id="PTHR24221">
    <property type="entry name" value="ATP-BINDING CASSETTE SUB-FAMILY B"/>
    <property type="match status" value="1"/>
</dbReference>
<evidence type="ECO:0000256" key="3">
    <source>
        <dbReference type="ARBA" id="ARBA00022741"/>
    </source>
</evidence>
<protein>
    <submittedName>
        <fullName evidence="10">ABC transporter ATP-binding protein</fullName>
    </submittedName>
</protein>
<dbReference type="GO" id="GO:0005886">
    <property type="term" value="C:plasma membrane"/>
    <property type="evidence" value="ECO:0007669"/>
    <property type="project" value="UniProtKB-SubCell"/>
</dbReference>
<dbReference type="InterPro" id="IPR017871">
    <property type="entry name" value="ABC_transporter-like_CS"/>
</dbReference>
<evidence type="ECO:0000256" key="5">
    <source>
        <dbReference type="ARBA" id="ARBA00022989"/>
    </source>
</evidence>
<gene>
    <name evidence="10" type="ORF">EJ997_06535</name>
</gene>
<feature type="transmembrane region" description="Helical" evidence="7">
    <location>
        <begin position="159"/>
        <end position="181"/>
    </location>
</feature>
<dbReference type="Gene3D" id="3.40.50.300">
    <property type="entry name" value="P-loop containing nucleotide triphosphate hydrolases"/>
    <property type="match status" value="1"/>
</dbReference>
<dbReference type="InterPro" id="IPR003593">
    <property type="entry name" value="AAA+_ATPase"/>
</dbReference>
<evidence type="ECO:0000313" key="10">
    <source>
        <dbReference type="EMBL" id="AZQ77043.1"/>
    </source>
</evidence>
<dbReference type="InterPro" id="IPR027417">
    <property type="entry name" value="P-loop_NTPase"/>
</dbReference>
<dbReference type="PROSITE" id="PS50929">
    <property type="entry name" value="ABC_TM1F"/>
    <property type="match status" value="1"/>
</dbReference>
<feature type="domain" description="ABC transmembrane type-1" evidence="9">
    <location>
        <begin position="19"/>
        <end position="303"/>
    </location>
</feature>
<feature type="transmembrane region" description="Helical" evidence="7">
    <location>
        <begin position="54"/>
        <end position="72"/>
    </location>
</feature>
<feature type="transmembrane region" description="Helical" evidence="7">
    <location>
        <begin position="132"/>
        <end position="153"/>
    </location>
</feature>
<dbReference type="Pfam" id="PF00664">
    <property type="entry name" value="ABC_membrane"/>
    <property type="match status" value="1"/>
</dbReference>
<reference evidence="10 11" key="1">
    <citation type="submission" date="2018-12" db="EMBL/GenBank/DDBJ databases">
        <title>Complete genome sequence of Flaviflexus sp. H23T48.</title>
        <authorList>
            <person name="Bae J.-W."/>
            <person name="Lee J.-Y."/>
        </authorList>
    </citation>
    <scope>NUCLEOTIDE SEQUENCE [LARGE SCALE GENOMIC DNA]</scope>
    <source>
        <strain evidence="10 11">H23T48</strain>
    </source>
</reference>
<dbReference type="Proteomes" id="UP000280344">
    <property type="component" value="Chromosome"/>
</dbReference>
<evidence type="ECO:0000313" key="11">
    <source>
        <dbReference type="Proteomes" id="UP000280344"/>
    </source>
</evidence>
<evidence type="ECO:0000256" key="6">
    <source>
        <dbReference type="ARBA" id="ARBA00023136"/>
    </source>
</evidence>
<dbReference type="PROSITE" id="PS50893">
    <property type="entry name" value="ABC_TRANSPORTER_2"/>
    <property type="match status" value="1"/>
</dbReference>
<organism evidence="10 11">
    <name type="scientific">Flaviflexus ciconiae</name>
    <dbReference type="NCBI Taxonomy" id="2496867"/>
    <lineage>
        <taxon>Bacteria</taxon>
        <taxon>Bacillati</taxon>
        <taxon>Actinomycetota</taxon>
        <taxon>Actinomycetes</taxon>
        <taxon>Actinomycetales</taxon>
        <taxon>Actinomycetaceae</taxon>
        <taxon>Flaviflexus</taxon>
    </lineage>
</organism>
<proteinExistence type="predicted"/>
<dbReference type="GO" id="GO:0016887">
    <property type="term" value="F:ATP hydrolysis activity"/>
    <property type="evidence" value="ECO:0007669"/>
    <property type="project" value="InterPro"/>
</dbReference>
<keyword evidence="3" id="KW-0547">Nucleotide-binding</keyword>
<name>A0A3Q9G487_9ACTO</name>
<keyword evidence="2 7" id="KW-0812">Transmembrane</keyword>
<dbReference type="GO" id="GO:0140359">
    <property type="term" value="F:ABC-type transporter activity"/>
    <property type="evidence" value="ECO:0007669"/>
    <property type="project" value="InterPro"/>
</dbReference>
<dbReference type="SUPFAM" id="SSF90123">
    <property type="entry name" value="ABC transporter transmembrane region"/>
    <property type="match status" value="1"/>
</dbReference>
<dbReference type="PROSITE" id="PS00211">
    <property type="entry name" value="ABC_TRANSPORTER_1"/>
    <property type="match status" value="1"/>
</dbReference>
<evidence type="ECO:0000259" key="9">
    <source>
        <dbReference type="PROSITE" id="PS50929"/>
    </source>
</evidence>
<feature type="transmembrane region" description="Helical" evidence="7">
    <location>
        <begin position="21"/>
        <end position="42"/>
    </location>
</feature>
<evidence type="ECO:0000259" key="8">
    <source>
        <dbReference type="PROSITE" id="PS50893"/>
    </source>
</evidence>
<dbReference type="InterPro" id="IPR039421">
    <property type="entry name" value="Type_1_exporter"/>
</dbReference>
<dbReference type="AlphaFoldDB" id="A0A3Q9G487"/>
<feature type="domain" description="ABC transporter" evidence="8">
    <location>
        <begin position="339"/>
        <end position="556"/>
    </location>
</feature>
<dbReference type="EMBL" id="CP034593">
    <property type="protein sequence ID" value="AZQ77043.1"/>
    <property type="molecule type" value="Genomic_DNA"/>
</dbReference>
<keyword evidence="4 10" id="KW-0067">ATP-binding</keyword>
<evidence type="ECO:0000256" key="7">
    <source>
        <dbReference type="SAM" id="Phobius"/>
    </source>
</evidence>
<dbReference type="CDD" id="cd03228">
    <property type="entry name" value="ABCC_MRP_Like"/>
    <property type="match status" value="1"/>
</dbReference>
<accession>A0A3Q9G487</accession>
<evidence type="ECO:0000256" key="2">
    <source>
        <dbReference type="ARBA" id="ARBA00022692"/>
    </source>
</evidence>
<dbReference type="GO" id="GO:0005524">
    <property type="term" value="F:ATP binding"/>
    <property type="evidence" value="ECO:0007669"/>
    <property type="project" value="UniProtKB-KW"/>
</dbReference>
<dbReference type="KEGG" id="flh:EJ997_06535"/>
<keyword evidence="5 7" id="KW-1133">Transmembrane helix</keyword>
<keyword evidence="6 7" id="KW-0472">Membrane</keyword>
<dbReference type="InterPro" id="IPR003439">
    <property type="entry name" value="ABC_transporter-like_ATP-bd"/>
</dbReference>
<dbReference type="PANTHER" id="PTHR24221:SF654">
    <property type="entry name" value="ATP-BINDING CASSETTE SUB-FAMILY B MEMBER 6"/>
    <property type="match status" value="1"/>
</dbReference>
<dbReference type="SMART" id="SM00382">
    <property type="entry name" value="AAA"/>
    <property type="match status" value="1"/>
</dbReference>
<dbReference type="Gene3D" id="1.20.1560.10">
    <property type="entry name" value="ABC transporter type 1, transmembrane domain"/>
    <property type="match status" value="1"/>
</dbReference>
<dbReference type="SUPFAM" id="SSF52540">
    <property type="entry name" value="P-loop containing nucleoside triphosphate hydrolases"/>
    <property type="match status" value="1"/>
</dbReference>
<evidence type="ECO:0000256" key="4">
    <source>
        <dbReference type="ARBA" id="ARBA00022840"/>
    </source>
</evidence>
<dbReference type="RefSeq" id="WP_126703848.1">
    <property type="nucleotide sequence ID" value="NZ_CP034593.1"/>
</dbReference>
<dbReference type="InterPro" id="IPR036640">
    <property type="entry name" value="ABC1_TM_sf"/>
</dbReference>
<evidence type="ECO:0000256" key="1">
    <source>
        <dbReference type="ARBA" id="ARBA00004651"/>
    </source>
</evidence>
<keyword evidence="11" id="KW-1185">Reference proteome</keyword>
<dbReference type="OrthoDB" id="9806127at2"/>
<feature type="transmembrane region" description="Helical" evidence="7">
    <location>
        <begin position="277"/>
        <end position="300"/>
    </location>
</feature>
<dbReference type="Pfam" id="PF00005">
    <property type="entry name" value="ABC_tran"/>
    <property type="match status" value="1"/>
</dbReference>
<comment type="subcellular location">
    <subcellularLocation>
        <location evidence="1">Cell membrane</location>
        <topology evidence="1">Multi-pass membrane protein</topology>
    </subcellularLocation>
</comment>
<dbReference type="InterPro" id="IPR011527">
    <property type="entry name" value="ABC1_TM_dom"/>
</dbReference>
<sequence length="558" mass="59615">MKQKKTPIISERGQRAVMVVAGLRLLSAILTAAALILLGSAVGDALVGNEIPSGTWIGALVLGLLAGVCAVLEADCAGREARAEERRIRSGLLATVFRQSELPKNATHEFTSGRLIGMMTDSAERVTEYRQVYFGSTIAAFSIPILTLGYVAIAIDPIIGLGGLIVCPLIPLIVMGFLKLFRKVSSNSRAERARLTSNYLDAIRNLVTIRIFGAGPRIEKKLRDNGEANRGAIMKLLAGNQIVIIVIDGIASLLLICWIVFLTATRMNVGAIDGGEAVTVILLLTLLLEPLGQVAGFFYIGMGGMASERAIRRYLDSQPAAPKRVGDATADISESAFAIDLSGVRYDYGRGEVLHGIDLTLPRGETAAIIGPSGSGKSTLLSLLKGALPPQDGTIFVGGRDLSALTASETRSLTAGVSQSTWMFTGTIADNLRIGKPDASEEEMWEALKRANVEQDVKYMPQGLLTKVGERASMLSGGQAQRLSLARALLSGRNILLLDEPTSHVDMESEAKIIDAIDDLRGQLSILIITHRPSMLRLADSVWEMSDGTLAKVSEVAR</sequence>